<evidence type="ECO:0000256" key="1">
    <source>
        <dbReference type="SAM" id="Phobius"/>
    </source>
</evidence>
<dbReference type="KEGG" id="ohi:H8790_06380"/>
<dbReference type="RefSeq" id="WP_187334051.1">
    <property type="nucleotide sequence ID" value="NZ_CP060490.1"/>
</dbReference>
<evidence type="ECO:0008006" key="4">
    <source>
        <dbReference type="Google" id="ProtNLM"/>
    </source>
</evidence>
<proteinExistence type="predicted"/>
<dbReference type="Proteomes" id="UP000515960">
    <property type="component" value="Chromosome"/>
</dbReference>
<name>A0A7G9B7U2_9FIRM</name>
<feature type="transmembrane region" description="Helical" evidence="1">
    <location>
        <begin position="173"/>
        <end position="198"/>
    </location>
</feature>
<evidence type="ECO:0000313" key="3">
    <source>
        <dbReference type="Proteomes" id="UP000515960"/>
    </source>
</evidence>
<accession>A0A7G9B7U2</accession>
<keyword evidence="3" id="KW-1185">Reference proteome</keyword>
<keyword evidence="1" id="KW-0472">Membrane</keyword>
<keyword evidence="1" id="KW-1133">Transmembrane helix</keyword>
<protein>
    <recommendedName>
        <fullName evidence="4">DUF2953 domain-containing protein</fullName>
    </recommendedName>
</protein>
<sequence length="213" mass="23839">MIWIYILGGLLALFLLICLIRIGVTIAFEERVTLDIQVGLIRIHIDPAQPKKEKKQKKPKEKKEVTAKDVERLAGKLPKPTLSELKEAAAYFKPVLQRTLRRTRRSVRIHPLTLSITLGAAEDPANLAQIYGYANAGMWAVMPWLEQLLVIPDPRIHLGLDFDSAKTVIRGRVGVSILLGDVFLIGLGAGLPALKWFLHFKKTHKSDKIEQAA</sequence>
<dbReference type="AlphaFoldDB" id="A0A7G9B7U2"/>
<organism evidence="2 3">
    <name type="scientific">Oscillibacter hominis</name>
    <dbReference type="NCBI Taxonomy" id="2763056"/>
    <lineage>
        <taxon>Bacteria</taxon>
        <taxon>Bacillati</taxon>
        <taxon>Bacillota</taxon>
        <taxon>Clostridia</taxon>
        <taxon>Eubacteriales</taxon>
        <taxon>Oscillospiraceae</taxon>
        <taxon>Oscillibacter</taxon>
    </lineage>
</organism>
<dbReference type="EMBL" id="CP060490">
    <property type="protein sequence ID" value="QNL45623.1"/>
    <property type="molecule type" value="Genomic_DNA"/>
</dbReference>
<reference evidence="2 3" key="1">
    <citation type="submission" date="2020-08" db="EMBL/GenBank/DDBJ databases">
        <authorList>
            <person name="Liu C."/>
            <person name="Sun Q."/>
        </authorList>
    </citation>
    <scope>NUCLEOTIDE SEQUENCE [LARGE SCALE GENOMIC DNA]</scope>
    <source>
        <strain evidence="2 3">NSJ-62</strain>
    </source>
</reference>
<keyword evidence="1" id="KW-0812">Transmembrane</keyword>
<gene>
    <name evidence="2" type="ORF">H8790_06380</name>
</gene>
<evidence type="ECO:0000313" key="2">
    <source>
        <dbReference type="EMBL" id="QNL45623.1"/>
    </source>
</evidence>